<dbReference type="Gene3D" id="1.10.8.10">
    <property type="entry name" value="DNA helicase RuvA subunit, C-terminal domain"/>
    <property type="match status" value="1"/>
</dbReference>
<evidence type="ECO:0000259" key="4">
    <source>
        <dbReference type="Pfam" id="PF17827"/>
    </source>
</evidence>
<dbReference type="GO" id="GO:0032259">
    <property type="term" value="P:methylation"/>
    <property type="evidence" value="ECO:0007669"/>
    <property type="project" value="UniProtKB-KW"/>
</dbReference>
<dbReference type="PANTHER" id="PTHR18895:SF74">
    <property type="entry name" value="MTRF1L RELEASE FACTOR GLUTAMINE METHYLTRANSFERASE"/>
    <property type="match status" value="1"/>
</dbReference>
<sequence length="307" mass="33287">MPVVRTLLSQLSRAIGRQSALSELRWMQQALSNPPPGISPACRSLDEMVARRVRGEPLQYILGSQPFGPLDLAVRPPVLIPRPETEDWTLRLADSLTPSPATPFRTLDLCTGTGCIPLLLCHLWPLGSTHATAIDISPDAIQLATENATRCGISTQAHAHASTHPENTFTPILADLMHPDFAQQARLEPPYDLITSNPPYIPQAEYDALPASVKDHEDIRALLGDTPSPLANDVPAQDRAKGLTFYHRIAALVGEHGLLRAGGTLALEVGQGQAHEVAAIVQAKAGVDKIDVWKDPWGKERVVVARR</sequence>
<dbReference type="InterPro" id="IPR004556">
    <property type="entry name" value="HemK-like"/>
</dbReference>
<feature type="domain" description="Release factor glutamine methyltransferase N-terminal" evidence="4">
    <location>
        <begin position="41"/>
        <end position="63"/>
    </location>
</feature>
<evidence type="ECO:0000256" key="1">
    <source>
        <dbReference type="ARBA" id="ARBA00022603"/>
    </source>
</evidence>
<name>A0A371CJI5_9APHY</name>
<keyword evidence="3" id="KW-0949">S-adenosyl-L-methionine</keyword>
<keyword evidence="6" id="KW-1185">Reference proteome</keyword>
<dbReference type="AlphaFoldDB" id="A0A371CJI5"/>
<keyword evidence="1 5" id="KW-0489">Methyltransferase</keyword>
<dbReference type="PANTHER" id="PTHR18895">
    <property type="entry name" value="HEMK METHYLTRANSFERASE"/>
    <property type="match status" value="1"/>
</dbReference>
<evidence type="ECO:0000313" key="6">
    <source>
        <dbReference type="Proteomes" id="UP000256964"/>
    </source>
</evidence>
<dbReference type="Proteomes" id="UP000256964">
    <property type="component" value="Unassembled WGS sequence"/>
</dbReference>
<protein>
    <submittedName>
        <fullName evidence="5">S-adenosyl-L-methionine-dependent methyltransferase</fullName>
    </submittedName>
</protein>
<dbReference type="GO" id="GO:0005739">
    <property type="term" value="C:mitochondrion"/>
    <property type="evidence" value="ECO:0007669"/>
    <property type="project" value="TreeGrafter"/>
</dbReference>
<gene>
    <name evidence="5" type="ORF">OH76DRAFT_1366234</name>
</gene>
<evidence type="ECO:0000256" key="2">
    <source>
        <dbReference type="ARBA" id="ARBA00022679"/>
    </source>
</evidence>
<dbReference type="SUPFAM" id="SSF53335">
    <property type="entry name" value="S-adenosyl-L-methionine-dependent methyltransferases"/>
    <property type="match status" value="1"/>
</dbReference>
<dbReference type="CDD" id="cd02440">
    <property type="entry name" value="AdoMet_MTases"/>
    <property type="match status" value="1"/>
</dbReference>
<dbReference type="InterPro" id="IPR040758">
    <property type="entry name" value="PrmC_N"/>
</dbReference>
<organism evidence="5 6">
    <name type="scientific">Lentinus brumalis</name>
    <dbReference type="NCBI Taxonomy" id="2498619"/>
    <lineage>
        <taxon>Eukaryota</taxon>
        <taxon>Fungi</taxon>
        <taxon>Dikarya</taxon>
        <taxon>Basidiomycota</taxon>
        <taxon>Agaricomycotina</taxon>
        <taxon>Agaricomycetes</taxon>
        <taxon>Polyporales</taxon>
        <taxon>Polyporaceae</taxon>
        <taxon>Lentinus</taxon>
    </lineage>
</organism>
<proteinExistence type="predicted"/>
<accession>A0A371CJI5</accession>
<dbReference type="STRING" id="139420.A0A371CJI5"/>
<dbReference type="OrthoDB" id="269872at2759"/>
<dbReference type="Gene3D" id="3.40.50.150">
    <property type="entry name" value="Vaccinia Virus protein VP39"/>
    <property type="match status" value="1"/>
</dbReference>
<reference evidence="5 6" key="1">
    <citation type="journal article" date="2018" name="Biotechnol. Biofuels">
        <title>Integrative visual omics of the white-rot fungus Polyporus brumalis exposes the biotechnological potential of its oxidative enzymes for delignifying raw plant biomass.</title>
        <authorList>
            <person name="Miyauchi S."/>
            <person name="Rancon A."/>
            <person name="Drula E."/>
            <person name="Hage H."/>
            <person name="Chaduli D."/>
            <person name="Favel A."/>
            <person name="Grisel S."/>
            <person name="Henrissat B."/>
            <person name="Herpoel-Gimbert I."/>
            <person name="Ruiz-Duenas F.J."/>
            <person name="Chevret D."/>
            <person name="Hainaut M."/>
            <person name="Lin J."/>
            <person name="Wang M."/>
            <person name="Pangilinan J."/>
            <person name="Lipzen A."/>
            <person name="Lesage-Meessen L."/>
            <person name="Navarro D."/>
            <person name="Riley R."/>
            <person name="Grigoriev I.V."/>
            <person name="Zhou S."/>
            <person name="Raouche S."/>
            <person name="Rosso M.N."/>
        </authorList>
    </citation>
    <scope>NUCLEOTIDE SEQUENCE [LARGE SCALE GENOMIC DNA]</scope>
    <source>
        <strain evidence="5 6">BRFM 1820</strain>
    </source>
</reference>
<dbReference type="EMBL" id="KZ857555">
    <property type="protein sequence ID" value="RDX40445.1"/>
    <property type="molecule type" value="Genomic_DNA"/>
</dbReference>
<dbReference type="Pfam" id="PF17827">
    <property type="entry name" value="PrmC_N"/>
    <property type="match status" value="1"/>
</dbReference>
<dbReference type="InterPro" id="IPR029063">
    <property type="entry name" value="SAM-dependent_MTases_sf"/>
</dbReference>
<dbReference type="NCBIfam" id="TIGR00536">
    <property type="entry name" value="hemK_fam"/>
    <property type="match status" value="1"/>
</dbReference>
<dbReference type="GO" id="GO:0008276">
    <property type="term" value="F:protein methyltransferase activity"/>
    <property type="evidence" value="ECO:0007669"/>
    <property type="project" value="InterPro"/>
</dbReference>
<evidence type="ECO:0000256" key="3">
    <source>
        <dbReference type="ARBA" id="ARBA00022691"/>
    </source>
</evidence>
<keyword evidence="2" id="KW-0808">Transferase</keyword>
<dbReference type="InterPro" id="IPR050320">
    <property type="entry name" value="N5-glutamine_MTase"/>
</dbReference>
<evidence type="ECO:0000313" key="5">
    <source>
        <dbReference type="EMBL" id="RDX40445.1"/>
    </source>
</evidence>